<dbReference type="GO" id="GO:0005096">
    <property type="term" value="F:GTPase activator activity"/>
    <property type="evidence" value="ECO:0007669"/>
    <property type="project" value="UniProtKB-KW"/>
</dbReference>
<dbReference type="InterPro" id="IPR000195">
    <property type="entry name" value="Rab-GAP-TBC_dom"/>
</dbReference>
<keyword evidence="3" id="KW-1185">Reference proteome</keyword>
<dbReference type="PANTHER" id="PTHR22957">
    <property type="entry name" value="TBC1 DOMAIN FAMILY MEMBER GTPASE-ACTIVATING PROTEIN"/>
    <property type="match status" value="1"/>
</dbReference>
<evidence type="ECO:0000313" key="4">
    <source>
        <dbReference type="WBParaSite" id="jg25623"/>
    </source>
</evidence>
<evidence type="ECO:0000259" key="2">
    <source>
        <dbReference type="PROSITE" id="PS50086"/>
    </source>
</evidence>
<name>A0A915E2X4_9BILA</name>
<dbReference type="Pfam" id="PF00566">
    <property type="entry name" value="RabGAP-TBC"/>
    <property type="match status" value="1"/>
</dbReference>
<protein>
    <submittedName>
        <fullName evidence="4">Rab-GAP TBC domain-containing protein</fullName>
    </submittedName>
</protein>
<feature type="domain" description="Rab-GAP TBC" evidence="2">
    <location>
        <begin position="298"/>
        <end position="495"/>
    </location>
</feature>
<dbReference type="AlphaFoldDB" id="A0A915E2X4"/>
<dbReference type="GO" id="GO:0005737">
    <property type="term" value="C:cytoplasm"/>
    <property type="evidence" value="ECO:0007669"/>
    <property type="project" value="UniProtKB-ARBA"/>
</dbReference>
<dbReference type="SUPFAM" id="SSF47923">
    <property type="entry name" value="Ypt/Rab-GAP domain of gyp1p"/>
    <property type="match status" value="2"/>
</dbReference>
<dbReference type="InterPro" id="IPR035969">
    <property type="entry name" value="Rab-GAP_TBC_sf"/>
</dbReference>
<dbReference type="InterPro" id="IPR021935">
    <property type="entry name" value="SGSM1/2_RBD"/>
</dbReference>
<evidence type="ECO:0000313" key="3">
    <source>
        <dbReference type="Proteomes" id="UP000887574"/>
    </source>
</evidence>
<organism evidence="3 4">
    <name type="scientific">Ditylenchus dipsaci</name>
    <dbReference type="NCBI Taxonomy" id="166011"/>
    <lineage>
        <taxon>Eukaryota</taxon>
        <taxon>Metazoa</taxon>
        <taxon>Ecdysozoa</taxon>
        <taxon>Nematoda</taxon>
        <taxon>Chromadorea</taxon>
        <taxon>Rhabditida</taxon>
        <taxon>Tylenchina</taxon>
        <taxon>Tylenchomorpha</taxon>
        <taxon>Sphaerularioidea</taxon>
        <taxon>Anguinidae</taxon>
        <taxon>Anguininae</taxon>
        <taxon>Ditylenchus</taxon>
    </lineage>
</organism>
<dbReference type="Proteomes" id="UP000887574">
    <property type="component" value="Unplaced"/>
</dbReference>
<dbReference type="PROSITE" id="PS50086">
    <property type="entry name" value="TBC_RABGAP"/>
    <property type="match status" value="1"/>
</dbReference>
<dbReference type="SMART" id="SM00164">
    <property type="entry name" value="TBC"/>
    <property type="match status" value="1"/>
</dbReference>
<dbReference type="Gene3D" id="1.10.472.80">
    <property type="entry name" value="Ypt/Rab-GAP domain of gyp1p, domain 3"/>
    <property type="match status" value="1"/>
</dbReference>
<dbReference type="Pfam" id="PF12068">
    <property type="entry name" value="PH_RBD"/>
    <property type="match status" value="1"/>
</dbReference>
<dbReference type="Gene3D" id="1.10.8.270">
    <property type="entry name" value="putative rabgap domain of human tbc1 domain family member 14 like domains"/>
    <property type="match status" value="1"/>
</dbReference>
<proteinExistence type="predicted"/>
<reference evidence="4" key="1">
    <citation type="submission" date="2022-11" db="UniProtKB">
        <authorList>
            <consortium name="WormBaseParasite"/>
        </authorList>
    </citation>
    <scope>IDENTIFICATION</scope>
</reference>
<dbReference type="PANTHER" id="PTHR22957:SF645">
    <property type="entry name" value="LD27216P"/>
    <property type="match status" value="1"/>
</dbReference>
<accession>A0A915E2X4</accession>
<evidence type="ECO:0000256" key="1">
    <source>
        <dbReference type="ARBA" id="ARBA00022468"/>
    </source>
</evidence>
<dbReference type="WBParaSite" id="jg25623">
    <property type="protein sequence ID" value="jg25623"/>
    <property type="gene ID" value="jg25623"/>
</dbReference>
<keyword evidence="1" id="KW-0343">GTPase activation</keyword>
<sequence length="579" mass="67028">MKLYEFSDEVVVHPPHILFESSNPLNGSSRSFCCPGLQSEAKTGQSQYEASVLVLSEVFAEIVNDQGASTFINGVLSVVEKAKAYTLNGSHQMLKTTWRMDIKEIRSYTYNTPKIGNAWVRFICKDGCSSNILHFHGGGYAAFVNCLQRYAFLSRSAKEHNLVLLVDNRTDALEKSVGMLNLDKDIFSRFIANPYATSLTALSKVTSIMAPLLDSESMINENQIRAMRKLEQTEEESTKLRSHNEAGFEHVFQLELPHRPEILNRETAVNEAVWSKFRAKDGRISDSYSLKSLIFRGGLVSSLRPIAWKFMLGYYKWENSDEENKKLRKEKEDEYYRMKLQWMSISEDQERRFSDFRDRKALIDKDVARTDRSHPFFHRSQPANLQLLKDILMTYCMYDFDLGYVQGMSDFISPVLVTMENESAQKLRNGPAIHQETIVQLKKPCRVGQPKLANYLESHESDHMYFCFRWILVCFKREFNFDDTMYLWEVLWTEIPCQNFLLLFCVAILDGQVNMIIENKFGLTEILKHINNLSMKIDLEKTLRIAEAIYHQLAAVQDKLPRHICEILSFTVDDQQETI</sequence>